<evidence type="ECO:0000259" key="1">
    <source>
        <dbReference type="Pfam" id="PF12367"/>
    </source>
</evidence>
<protein>
    <submittedName>
        <fullName evidence="2">2-oxoacid ferredoxin oxidoreductase</fullName>
    </submittedName>
</protein>
<sequence>EAMKRAMEFDDRIPIGILYQEQKQTFHQKNIVLAGREPLVDRQSDSSDVKELMNELV</sequence>
<reference evidence="2 3" key="1">
    <citation type="journal article" date="2018" name="Nat. Biotechnol.">
        <title>A standardized bacterial taxonomy based on genome phylogeny substantially revises the tree of life.</title>
        <authorList>
            <person name="Parks D.H."/>
            <person name="Chuvochina M."/>
            <person name="Waite D.W."/>
            <person name="Rinke C."/>
            <person name="Skarshewski A."/>
            <person name="Chaumeil P.A."/>
            <person name="Hugenholtz P."/>
        </authorList>
    </citation>
    <scope>NUCLEOTIDE SEQUENCE [LARGE SCALE GENOMIC DNA]</scope>
    <source>
        <strain evidence="2">UBA11728</strain>
    </source>
</reference>
<proteinExistence type="predicted"/>
<feature type="domain" description="Pyruvate ferredoxin oxidoreductase beta subunit C-terminal" evidence="1">
    <location>
        <begin position="1"/>
        <end position="29"/>
    </location>
</feature>
<dbReference type="InterPro" id="IPR032686">
    <property type="entry name" value="PFO_beta_C"/>
</dbReference>
<evidence type="ECO:0000313" key="3">
    <source>
        <dbReference type="Proteomes" id="UP000262969"/>
    </source>
</evidence>
<dbReference type="EMBL" id="DPVV01000553">
    <property type="protein sequence ID" value="HCL04063.1"/>
    <property type="molecule type" value="Genomic_DNA"/>
</dbReference>
<dbReference type="Pfam" id="PF12367">
    <property type="entry name" value="PFO_beta_C"/>
    <property type="match status" value="1"/>
</dbReference>
<dbReference type="Proteomes" id="UP000262969">
    <property type="component" value="Unassembled WGS sequence"/>
</dbReference>
<organism evidence="2 3">
    <name type="scientific">Lachnoclostridium phytofermentans</name>
    <dbReference type="NCBI Taxonomy" id="66219"/>
    <lineage>
        <taxon>Bacteria</taxon>
        <taxon>Bacillati</taxon>
        <taxon>Bacillota</taxon>
        <taxon>Clostridia</taxon>
        <taxon>Lachnospirales</taxon>
        <taxon>Lachnospiraceae</taxon>
    </lineage>
</organism>
<evidence type="ECO:0000313" key="2">
    <source>
        <dbReference type="EMBL" id="HCL04063.1"/>
    </source>
</evidence>
<feature type="non-terminal residue" evidence="2">
    <location>
        <position position="1"/>
    </location>
</feature>
<accession>A0A3D2XBU7</accession>
<name>A0A3D2XBU7_9FIRM</name>
<gene>
    <name evidence="2" type="ORF">DHW61_16920</name>
</gene>
<dbReference type="AlphaFoldDB" id="A0A3D2XBU7"/>
<comment type="caution">
    <text evidence="2">The sequence shown here is derived from an EMBL/GenBank/DDBJ whole genome shotgun (WGS) entry which is preliminary data.</text>
</comment>